<proteinExistence type="predicted"/>
<organism evidence="1 2">
    <name type="scientific">Pseudomonas graminis</name>
    <dbReference type="NCBI Taxonomy" id="158627"/>
    <lineage>
        <taxon>Bacteria</taxon>
        <taxon>Pseudomonadati</taxon>
        <taxon>Pseudomonadota</taxon>
        <taxon>Gammaproteobacteria</taxon>
        <taxon>Pseudomonadales</taxon>
        <taxon>Pseudomonadaceae</taxon>
        <taxon>Pseudomonas</taxon>
    </lineage>
</organism>
<name>A0A1I0GS68_9PSED</name>
<sequence>MHPRMYWLMGLGLSLGMASTVAQAASEIAQL</sequence>
<accession>A0A1I0GS68</accession>
<dbReference type="AlphaFoldDB" id="A0A1I0GS68"/>
<evidence type="ECO:0000313" key="2">
    <source>
        <dbReference type="Proteomes" id="UP000182332"/>
    </source>
</evidence>
<reference evidence="1 2" key="1">
    <citation type="submission" date="2016-10" db="EMBL/GenBank/DDBJ databases">
        <authorList>
            <person name="de Groot N.N."/>
        </authorList>
    </citation>
    <scope>NUCLEOTIDE SEQUENCE [LARGE SCALE GENOMIC DNA]</scope>
    <source>
        <strain evidence="1 2">DSM 11363</strain>
    </source>
</reference>
<protein>
    <submittedName>
        <fullName evidence="1">Uncharacterized protein</fullName>
    </submittedName>
</protein>
<dbReference type="EMBL" id="FOHW01000023">
    <property type="protein sequence ID" value="SET74146.1"/>
    <property type="molecule type" value="Genomic_DNA"/>
</dbReference>
<dbReference type="Proteomes" id="UP000182332">
    <property type="component" value="Unassembled WGS sequence"/>
</dbReference>
<gene>
    <name evidence="1" type="ORF">SAMN05216197_12335</name>
</gene>
<evidence type="ECO:0000313" key="1">
    <source>
        <dbReference type="EMBL" id="SET74146.1"/>
    </source>
</evidence>